<keyword evidence="2" id="KW-0805">Transcription regulation</keyword>
<dbReference type="InterPro" id="IPR000847">
    <property type="entry name" value="LysR_HTH_N"/>
</dbReference>
<evidence type="ECO:0000256" key="3">
    <source>
        <dbReference type="ARBA" id="ARBA00023125"/>
    </source>
</evidence>
<evidence type="ECO:0000256" key="1">
    <source>
        <dbReference type="ARBA" id="ARBA00009437"/>
    </source>
</evidence>
<dbReference type="Pfam" id="PF00126">
    <property type="entry name" value="HTH_1"/>
    <property type="match status" value="1"/>
</dbReference>
<evidence type="ECO:0000313" key="7">
    <source>
        <dbReference type="Proteomes" id="UP000230842"/>
    </source>
</evidence>
<sequence>MLLELSRLGSMHEVADHVGTTTSAVSQGIAALTRDVGTPLIEPDGRRVRLTPAGRRLAEHAVTIIAAVDRARLDLDPGAEPSGVLRVAGFATAVRRSLLPAMDELADTHPGLEVRILEHEPLEAFDLLARDDIDLALTYDYNLAPTAWRNDHQTAALWTVDWGLGVPAGETRAPFASYAERDWIVNSRNTADEEVVRALASMAGFEPRIVHRIDALELVDDLILDGRGIGLLPRGRTSRRGVRVLPLTDPRVTMRAYAVTRRGRDGWPPLRAVLDRLTAAVRA</sequence>
<comment type="similarity">
    <text evidence="1">Belongs to the LysR transcriptional regulatory family.</text>
</comment>
<accession>A0A2M9BFM3</accession>
<protein>
    <submittedName>
        <fullName evidence="6">DNA-binding transcriptional LysR family regulator</fullName>
    </submittedName>
</protein>
<evidence type="ECO:0000313" key="6">
    <source>
        <dbReference type="EMBL" id="PJJ56748.1"/>
    </source>
</evidence>
<keyword evidence="4" id="KW-0804">Transcription</keyword>
<dbReference type="Pfam" id="PF03466">
    <property type="entry name" value="LysR_substrate"/>
    <property type="match status" value="1"/>
</dbReference>
<keyword evidence="3 6" id="KW-0238">DNA-binding</keyword>
<evidence type="ECO:0000256" key="4">
    <source>
        <dbReference type="ARBA" id="ARBA00023163"/>
    </source>
</evidence>
<dbReference type="PROSITE" id="PS50931">
    <property type="entry name" value="HTH_LYSR"/>
    <property type="match status" value="1"/>
</dbReference>
<evidence type="ECO:0000256" key="2">
    <source>
        <dbReference type="ARBA" id="ARBA00023015"/>
    </source>
</evidence>
<comment type="caution">
    <text evidence="6">The sequence shown here is derived from an EMBL/GenBank/DDBJ whole genome shotgun (WGS) entry which is preliminary data.</text>
</comment>
<dbReference type="InterPro" id="IPR036390">
    <property type="entry name" value="WH_DNA-bd_sf"/>
</dbReference>
<dbReference type="PANTHER" id="PTHR30346">
    <property type="entry name" value="TRANSCRIPTIONAL DUAL REGULATOR HCAR-RELATED"/>
    <property type="match status" value="1"/>
</dbReference>
<dbReference type="GO" id="GO:0003700">
    <property type="term" value="F:DNA-binding transcription factor activity"/>
    <property type="evidence" value="ECO:0007669"/>
    <property type="project" value="InterPro"/>
</dbReference>
<dbReference type="InterPro" id="IPR036388">
    <property type="entry name" value="WH-like_DNA-bd_sf"/>
</dbReference>
<dbReference type="Gene3D" id="3.40.190.10">
    <property type="entry name" value="Periplasmic binding protein-like II"/>
    <property type="match status" value="2"/>
</dbReference>
<keyword evidence="7" id="KW-1185">Reference proteome</keyword>
<dbReference type="GO" id="GO:0003677">
    <property type="term" value="F:DNA binding"/>
    <property type="evidence" value="ECO:0007669"/>
    <property type="project" value="UniProtKB-KW"/>
</dbReference>
<name>A0A2M9BFM3_9ACTN</name>
<proteinExistence type="inferred from homology"/>
<feature type="domain" description="HTH lysR-type" evidence="5">
    <location>
        <begin position="1"/>
        <end position="51"/>
    </location>
</feature>
<dbReference type="Proteomes" id="UP000230842">
    <property type="component" value="Unassembled WGS sequence"/>
</dbReference>
<dbReference type="SUPFAM" id="SSF53850">
    <property type="entry name" value="Periplasmic binding protein-like II"/>
    <property type="match status" value="1"/>
</dbReference>
<dbReference type="InterPro" id="IPR005119">
    <property type="entry name" value="LysR_subst-bd"/>
</dbReference>
<dbReference type="PANTHER" id="PTHR30346:SF29">
    <property type="entry name" value="LYSR SUBSTRATE-BINDING"/>
    <property type="match status" value="1"/>
</dbReference>
<dbReference type="AlphaFoldDB" id="A0A2M9BFM3"/>
<dbReference type="SUPFAM" id="SSF46785">
    <property type="entry name" value="Winged helix' DNA-binding domain"/>
    <property type="match status" value="1"/>
</dbReference>
<reference evidence="6 7" key="1">
    <citation type="submission" date="2017-11" db="EMBL/GenBank/DDBJ databases">
        <title>Genomic Encyclopedia of Archaeal and Bacterial Type Strains, Phase II (KMG-II): From Individual Species to Whole Genera.</title>
        <authorList>
            <person name="Goeker M."/>
        </authorList>
    </citation>
    <scope>NUCLEOTIDE SEQUENCE [LARGE SCALE GENOMIC DNA]</scope>
    <source>
        <strain evidence="6 7">DSM 27763</strain>
    </source>
</reference>
<dbReference type="EMBL" id="PGEZ01000001">
    <property type="protein sequence ID" value="PJJ56748.1"/>
    <property type="molecule type" value="Genomic_DNA"/>
</dbReference>
<dbReference type="Gene3D" id="1.10.10.10">
    <property type="entry name" value="Winged helix-like DNA-binding domain superfamily/Winged helix DNA-binding domain"/>
    <property type="match status" value="1"/>
</dbReference>
<dbReference type="GO" id="GO:0032993">
    <property type="term" value="C:protein-DNA complex"/>
    <property type="evidence" value="ECO:0007669"/>
    <property type="project" value="TreeGrafter"/>
</dbReference>
<organism evidence="6 7">
    <name type="scientific">Mumia flava</name>
    <dbReference type="NCBI Taxonomy" id="1348852"/>
    <lineage>
        <taxon>Bacteria</taxon>
        <taxon>Bacillati</taxon>
        <taxon>Actinomycetota</taxon>
        <taxon>Actinomycetes</taxon>
        <taxon>Propionibacteriales</taxon>
        <taxon>Nocardioidaceae</taxon>
        <taxon>Mumia</taxon>
    </lineage>
</organism>
<gene>
    <name evidence="6" type="ORF">CLV56_0959</name>
</gene>
<evidence type="ECO:0000259" key="5">
    <source>
        <dbReference type="PROSITE" id="PS50931"/>
    </source>
</evidence>